<dbReference type="RefSeq" id="WP_337108823.1">
    <property type="nucleotide sequence ID" value="NZ_JAPYKS010000028.1"/>
</dbReference>
<proteinExistence type="predicted"/>
<dbReference type="Proteomes" id="UP001387293">
    <property type="component" value="Unassembled WGS sequence"/>
</dbReference>
<keyword evidence="2" id="KW-0732">Signal</keyword>
<name>A0ABU8L371_9HYPH</name>
<gene>
    <name evidence="3" type="ORF">O7A60_27260</name>
</gene>
<evidence type="ECO:0000256" key="2">
    <source>
        <dbReference type="SAM" id="SignalP"/>
    </source>
</evidence>
<protein>
    <submittedName>
        <fullName evidence="3">DUF680 domain-containing protein</fullName>
    </submittedName>
</protein>
<organism evidence="3 4">
    <name type="scientific">Mesorhizobium salmacidum</name>
    <dbReference type="NCBI Taxonomy" id="3015171"/>
    <lineage>
        <taxon>Bacteria</taxon>
        <taxon>Pseudomonadati</taxon>
        <taxon>Pseudomonadota</taxon>
        <taxon>Alphaproteobacteria</taxon>
        <taxon>Hyphomicrobiales</taxon>
        <taxon>Phyllobacteriaceae</taxon>
        <taxon>Mesorhizobium</taxon>
    </lineage>
</organism>
<dbReference type="InterPro" id="IPR007771">
    <property type="entry name" value="DUF680"/>
</dbReference>
<sequence length="75" mass="7672">MKKTSLAAAILLVAAGNAVAGSDHYGSNSVQQPATSSESMHTSSIRKTGIDAGVQETVRKPIAPSKDPGQGIWGH</sequence>
<feature type="chain" id="PRO_5046787834" evidence="2">
    <location>
        <begin position="21"/>
        <end position="75"/>
    </location>
</feature>
<evidence type="ECO:0000313" key="4">
    <source>
        <dbReference type="Proteomes" id="UP001387293"/>
    </source>
</evidence>
<dbReference type="Pfam" id="PF05079">
    <property type="entry name" value="DUF680"/>
    <property type="match status" value="1"/>
</dbReference>
<evidence type="ECO:0000256" key="1">
    <source>
        <dbReference type="SAM" id="MobiDB-lite"/>
    </source>
</evidence>
<comment type="caution">
    <text evidence="3">The sequence shown here is derived from an EMBL/GenBank/DDBJ whole genome shotgun (WGS) entry which is preliminary data.</text>
</comment>
<reference evidence="3 4" key="1">
    <citation type="submission" date="2022-12" db="EMBL/GenBank/DDBJ databases">
        <authorList>
            <person name="Muema E."/>
        </authorList>
    </citation>
    <scope>NUCLEOTIDE SEQUENCE [LARGE SCALE GENOMIC DNA]</scope>
    <source>
        <strain evidence="4">1326</strain>
    </source>
</reference>
<evidence type="ECO:0000313" key="3">
    <source>
        <dbReference type="EMBL" id="MEI9412423.1"/>
    </source>
</evidence>
<keyword evidence="4" id="KW-1185">Reference proteome</keyword>
<feature type="signal peptide" evidence="2">
    <location>
        <begin position="1"/>
        <end position="20"/>
    </location>
</feature>
<accession>A0ABU8L371</accession>
<dbReference type="EMBL" id="JAPYKS010000028">
    <property type="protein sequence ID" value="MEI9412423.1"/>
    <property type="molecule type" value="Genomic_DNA"/>
</dbReference>
<feature type="compositionally biased region" description="Polar residues" evidence="1">
    <location>
        <begin position="25"/>
        <end position="46"/>
    </location>
</feature>
<feature type="region of interest" description="Disordered" evidence="1">
    <location>
        <begin position="21"/>
        <end position="75"/>
    </location>
</feature>